<dbReference type="AlphaFoldDB" id="E8Z6S2"/>
<name>E8Z6S2_PROMN</name>
<feature type="non-terminal residue" evidence="1">
    <location>
        <position position="1"/>
    </location>
</feature>
<evidence type="ECO:0000313" key="1">
    <source>
        <dbReference type="EMBL" id="ACU45152.1"/>
    </source>
</evidence>
<sequence>DGRPRRPYLRTRSRRTCLRAAVLPLHRARTMLLRPSAVAVAVGPRCRLLSGRLFRAIWQSWQASTQKGRPLKFLS</sequence>
<dbReference type="EMBL" id="FJ600123">
    <property type="protein sequence ID" value="ACU45152.1"/>
    <property type="molecule type" value="mRNA"/>
</dbReference>
<accession>E8Z6S2</accession>
<proteinExistence type="evidence at transcript level"/>
<reference evidence="1" key="1">
    <citation type="submission" date="2008-12" db="EMBL/GenBank/DDBJ databases">
        <authorList>
            <person name="Zhang H."/>
            <person name="Lin S."/>
        </authorList>
    </citation>
    <scope>NUCLEOTIDE SEQUENCE</scope>
    <source>
        <strain evidence="1">CCMP696</strain>
    </source>
</reference>
<protein>
    <submittedName>
        <fullName evidence="1">Uncharacterized protein</fullName>
    </submittedName>
</protein>
<organism evidence="1">
    <name type="scientific">Prorocentrum minimum</name>
    <name type="common">Dinoflagellate</name>
    <name type="synonym">Exuviaella minima</name>
    <dbReference type="NCBI Taxonomy" id="39449"/>
    <lineage>
        <taxon>Eukaryota</taxon>
        <taxon>Sar</taxon>
        <taxon>Alveolata</taxon>
        <taxon>Dinophyceae</taxon>
        <taxon>Prorocentrales</taxon>
        <taxon>Prorocentraceae</taxon>
        <taxon>Prorocentrum</taxon>
    </lineage>
</organism>
<reference evidence="1" key="2">
    <citation type="book" date="2010" name="PROCEEDINGS OF 13TH INTERNATIONAL CONFERENCE ON HARMFUL ALGAE" publisher="International Society For The Study of Harmful Algae" city="Hong Kong, China">
        <title>Dinoflagellate meta-transcriptomics enabled by spliced leader.</title>
        <editorList>
            <person name="Unknown A."/>
        </editorList>
        <authorList>
            <person name="Lin S."/>
            <person name="Zhang H."/>
        </authorList>
    </citation>
    <scope>NUCLEOTIDE SEQUENCE</scope>
    <source>
        <strain evidence="1">CCMP696</strain>
    </source>
</reference>